<reference evidence="3" key="1">
    <citation type="submission" date="2008-03" db="EMBL/GenBank/DDBJ databases">
        <title>Complete sequence of chromosome of Beijerinckia indica subsp. indica ATCC 9039.</title>
        <authorList>
            <consortium name="US DOE Joint Genome Institute"/>
            <person name="Copeland A."/>
            <person name="Lucas S."/>
            <person name="Lapidus A."/>
            <person name="Glavina del Rio T."/>
            <person name="Dalin E."/>
            <person name="Tice H."/>
            <person name="Bruce D."/>
            <person name="Goodwin L."/>
            <person name="Pitluck S."/>
            <person name="LaButti K."/>
            <person name="Schmutz J."/>
            <person name="Larimer F."/>
            <person name="Land M."/>
            <person name="Hauser L."/>
            <person name="Kyrpides N."/>
            <person name="Mikhailova N."/>
            <person name="Dunfield P.F."/>
            <person name="Dedysh S.N."/>
            <person name="Liesack W."/>
            <person name="Saw J.H."/>
            <person name="Alam M."/>
            <person name="Chen Y."/>
            <person name="Murrell J.C."/>
            <person name="Richardson P."/>
        </authorList>
    </citation>
    <scope>NUCLEOTIDE SEQUENCE [LARGE SCALE GENOMIC DNA]</scope>
    <source>
        <strain evidence="3">ATCC 9039 / DSM 1715 / NCIMB 8712</strain>
    </source>
</reference>
<dbReference type="PANTHER" id="PTHR42695:SF5">
    <property type="entry name" value="GLUTAMINE AMIDOTRANSFERASE YLR126C-RELATED"/>
    <property type="match status" value="1"/>
</dbReference>
<dbReference type="PROSITE" id="PS51273">
    <property type="entry name" value="GATASE_TYPE_1"/>
    <property type="match status" value="1"/>
</dbReference>
<proteinExistence type="predicted"/>
<dbReference type="Gene3D" id="3.40.50.880">
    <property type="match status" value="1"/>
</dbReference>
<dbReference type="Proteomes" id="UP000001695">
    <property type="component" value="Chromosome"/>
</dbReference>
<sequence length="242" mass="27976">MEATQENPSKILVVLHQQHSTPGRIGRLLECQGYQLDLRRPRFGDPLPDTMRDYAAAIIFGGPMSANDEEDWLKREIDWIGVPLKENKPYLGICLGAQMLARHLGQTVCPHPQGKVEAGYYRIHPTEQGHELCDCRFPETVYQWHREGFCLPKGATLLAKGVDFEAQAFRYGERAYGLQFHPEVTISIMCRWLARSKMRLRQPNARPPHRHFQDWCLHDWRIARWSDAFLRTWIAEDSAIAA</sequence>
<dbReference type="InterPro" id="IPR044992">
    <property type="entry name" value="ChyE-like"/>
</dbReference>
<dbReference type="InterPro" id="IPR017926">
    <property type="entry name" value="GATASE"/>
</dbReference>
<dbReference type="Pfam" id="PF00117">
    <property type="entry name" value="GATase"/>
    <property type="match status" value="1"/>
</dbReference>
<name>B2ID38_BEII9</name>
<dbReference type="RefSeq" id="WP_012386151.1">
    <property type="nucleotide sequence ID" value="NC_010581.1"/>
</dbReference>
<reference evidence="2 3" key="2">
    <citation type="journal article" date="2010" name="J. Bacteriol.">
        <title>Complete genome sequence of Beijerinckia indica subsp. indica.</title>
        <authorList>
            <person name="Tamas I."/>
            <person name="Dedysh S.N."/>
            <person name="Liesack W."/>
            <person name="Stott M.B."/>
            <person name="Alam M."/>
            <person name="Murrell J.C."/>
            <person name="Dunfield P.F."/>
        </authorList>
    </citation>
    <scope>NUCLEOTIDE SEQUENCE [LARGE SCALE GENOMIC DNA]</scope>
    <source>
        <strain evidence="3">ATCC 9039 / DSM 1715 / NCIMB 8712</strain>
    </source>
</reference>
<dbReference type="PANTHER" id="PTHR42695">
    <property type="entry name" value="GLUTAMINE AMIDOTRANSFERASE YLR126C-RELATED"/>
    <property type="match status" value="1"/>
</dbReference>
<feature type="domain" description="Glutamine amidotransferase" evidence="1">
    <location>
        <begin position="50"/>
        <end position="187"/>
    </location>
</feature>
<dbReference type="STRING" id="395963.Bind_3243"/>
<dbReference type="SUPFAM" id="SSF52317">
    <property type="entry name" value="Class I glutamine amidotransferase-like"/>
    <property type="match status" value="1"/>
</dbReference>
<evidence type="ECO:0000259" key="1">
    <source>
        <dbReference type="Pfam" id="PF00117"/>
    </source>
</evidence>
<dbReference type="GO" id="GO:0016740">
    <property type="term" value="F:transferase activity"/>
    <property type="evidence" value="ECO:0007669"/>
    <property type="project" value="UniProtKB-KW"/>
</dbReference>
<keyword evidence="2" id="KW-0315">Glutamine amidotransferase</keyword>
<organism evidence="2 3">
    <name type="scientific">Beijerinckia indica subsp. indica (strain ATCC 9039 / DSM 1715 / NCIMB 8712)</name>
    <dbReference type="NCBI Taxonomy" id="395963"/>
    <lineage>
        <taxon>Bacteria</taxon>
        <taxon>Pseudomonadati</taxon>
        <taxon>Pseudomonadota</taxon>
        <taxon>Alphaproteobacteria</taxon>
        <taxon>Hyphomicrobiales</taxon>
        <taxon>Beijerinckiaceae</taxon>
        <taxon>Beijerinckia</taxon>
    </lineage>
</organism>
<dbReference type="eggNOG" id="COG0518">
    <property type="taxonomic scope" value="Bacteria"/>
</dbReference>
<keyword evidence="3" id="KW-1185">Reference proteome</keyword>
<dbReference type="EMBL" id="CP001016">
    <property type="protein sequence ID" value="ACB96803.1"/>
    <property type="molecule type" value="Genomic_DNA"/>
</dbReference>
<dbReference type="InterPro" id="IPR029062">
    <property type="entry name" value="Class_I_gatase-like"/>
</dbReference>
<dbReference type="FunFam" id="3.40.50.880:FF:000033">
    <property type="entry name" value="Glutamine amidotransferase class-I"/>
    <property type="match status" value="1"/>
</dbReference>
<gene>
    <name evidence="2" type="ordered locus">Bind_3243</name>
</gene>
<dbReference type="OrthoDB" id="9813383at2"/>
<dbReference type="GO" id="GO:0005829">
    <property type="term" value="C:cytosol"/>
    <property type="evidence" value="ECO:0007669"/>
    <property type="project" value="TreeGrafter"/>
</dbReference>
<evidence type="ECO:0000313" key="3">
    <source>
        <dbReference type="Proteomes" id="UP000001695"/>
    </source>
</evidence>
<dbReference type="AlphaFoldDB" id="B2ID38"/>
<evidence type="ECO:0000313" key="2">
    <source>
        <dbReference type="EMBL" id="ACB96803.1"/>
    </source>
</evidence>
<accession>B2ID38</accession>
<protein>
    <submittedName>
        <fullName evidence="2">Glutamine amidotransferase class-I</fullName>
    </submittedName>
</protein>
<keyword evidence="2" id="KW-0808">Transferase</keyword>
<dbReference type="NCBIfam" id="NF005072">
    <property type="entry name" value="PRK06490.1"/>
    <property type="match status" value="1"/>
</dbReference>
<dbReference type="CDD" id="cd01741">
    <property type="entry name" value="GATase1_1"/>
    <property type="match status" value="1"/>
</dbReference>
<dbReference type="KEGG" id="bid:Bind_3243"/>
<dbReference type="HOGENOM" id="CLU_054974_3_1_5"/>